<dbReference type="InterPro" id="IPR003593">
    <property type="entry name" value="AAA+_ATPase"/>
</dbReference>
<dbReference type="GO" id="GO:0005829">
    <property type="term" value="C:cytosol"/>
    <property type="evidence" value="ECO:0007669"/>
    <property type="project" value="TreeGrafter"/>
</dbReference>
<dbReference type="SUPFAM" id="SSF48024">
    <property type="entry name" value="N-terminal domain of DnaB helicase"/>
    <property type="match status" value="2"/>
</dbReference>
<keyword evidence="7 12" id="KW-0067">ATP-binding</keyword>
<dbReference type="Proteomes" id="UP000319296">
    <property type="component" value="Unassembled WGS sequence"/>
</dbReference>
<dbReference type="InterPro" id="IPR007693">
    <property type="entry name" value="DNA_helicase_DnaB-like_N"/>
</dbReference>
<dbReference type="GO" id="GO:0006269">
    <property type="term" value="P:DNA replication, synthesis of primer"/>
    <property type="evidence" value="ECO:0007669"/>
    <property type="project" value="UniProtKB-UniRule"/>
</dbReference>
<dbReference type="GO" id="GO:1990077">
    <property type="term" value="C:primosome complex"/>
    <property type="evidence" value="ECO:0007669"/>
    <property type="project" value="UniProtKB-UniRule"/>
</dbReference>
<name>A0A519BKM0_9DELT</name>
<comment type="caution">
    <text evidence="14">The sequence shown here is derived from an EMBL/GenBank/DDBJ whole genome shotgun (WGS) entry which is preliminary data.</text>
</comment>
<dbReference type="InterPro" id="IPR027417">
    <property type="entry name" value="P-loop_NTPase"/>
</dbReference>
<dbReference type="PANTHER" id="PTHR30153">
    <property type="entry name" value="REPLICATIVE DNA HELICASE DNAB"/>
    <property type="match status" value="1"/>
</dbReference>
<evidence type="ECO:0000256" key="9">
    <source>
        <dbReference type="ARBA" id="ARBA00023235"/>
    </source>
</evidence>
<keyword evidence="5 12" id="KW-0378">Hydrolase</keyword>
<evidence type="ECO:0000256" key="5">
    <source>
        <dbReference type="ARBA" id="ARBA00022801"/>
    </source>
</evidence>
<evidence type="ECO:0000313" key="15">
    <source>
        <dbReference type="Proteomes" id="UP000319296"/>
    </source>
</evidence>
<keyword evidence="3 12" id="KW-0235">DNA replication</keyword>
<evidence type="ECO:0000256" key="1">
    <source>
        <dbReference type="ARBA" id="ARBA00008428"/>
    </source>
</evidence>
<dbReference type="InterPro" id="IPR007694">
    <property type="entry name" value="DNA_helicase_DnaB-like_C"/>
</dbReference>
<evidence type="ECO:0000256" key="10">
    <source>
        <dbReference type="ARBA" id="ARBA00048954"/>
    </source>
</evidence>
<evidence type="ECO:0000256" key="6">
    <source>
        <dbReference type="ARBA" id="ARBA00022806"/>
    </source>
</evidence>
<dbReference type="PROSITE" id="PS51199">
    <property type="entry name" value="SF4_HELICASE"/>
    <property type="match status" value="1"/>
</dbReference>
<dbReference type="NCBIfam" id="TIGR00665">
    <property type="entry name" value="DnaB"/>
    <property type="match status" value="1"/>
</dbReference>
<dbReference type="AlphaFoldDB" id="A0A519BKM0"/>
<evidence type="ECO:0000256" key="4">
    <source>
        <dbReference type="ARBA" id="ARBA00022741"/>
    </source>
</evidence>
<evidence type="ECO:0000259" key="13">
    <source>
        <dbReference type="PROSITE" id="PS51199"/>
    </source>
</evidence>
<comment type="similarity">
    <text evidence="1 12">Belongs to the helicase family. DnaB subfamily.</text>
</comment>
<dbReference type="InterPro" id="IPR007692">
    <property type="entry name" value="DNA_helicase_DnaB"/>
</dbReference>
<dbReference type="PANTHER" id="PTHR30153:SF2">
    <property type="entry name" value="REPLICATIVE DNA HELICASE"/>
    <property type="match status" value="1"/>
</dbReference>
<sequence length="498" mass="55957">MRKKGSIDYNNMGGSGNSDSIGLLLPPRSIDAERALISSIIIDNSQVNSAIQLVAPEDFYDIVNYKVFKAITLLTEKGEPIDIVTLNNILSGGLLNGNEFQRSSSLNKNQKNKLNFNNLQPDAIDMQSQDLSSFDWAEYLTGLMELPAGLLNVDQYAKIVKEKSILRRLINAAHKIQRKCYEQKDLLEDVLDFTEKTVFDVTEKNTTKSYYEMYPLVLDYFKKLTSKTDDKDISGVHSGFRELDIMTNGFQPADLIIIAGRPSMGKTAFALSIAKNVSAGFKIPMAFFSLEMSKEQLVTRLISQVSRIDSSQLRRGKLHNPDIESLQRAMTVLENVPIYIDDSAGISVMELRAKTRRLKIEKNIGLVIVDYLQLMKAPSHIESREQAIADISRSMKALAKELKIPIIALSQLNRLVESRSDRRPQLADLRESGAIEQDADVILFIYREDVYKKDTDKKGVAEIIIGKQRNGPTGIVNLTYVDRITSFENPSNEASENF</sequence>
<dbReference type="GO" id="GO:0003677">
    <property type="term" value="F:DNA binding"/>
    <property type="evidence" value="ECO:0007669"/>
    <property type="project" value="UniProtKB-UniRule"/>
</dbReference>
<feature type="domain" description="SF4 helicase" evidence="13">
    <location>
        <begin position="229"/>
        <end position="494"/>
    </location>
</feature>
<evidence type="ECO:0000256" key="12">
    <source>
        <dbReference type="RuleBase" id="RU362085"/>
    </source>
</evidence>
<dbReference type="Gene3D" id="3.40.50.300">
    <property type="entry name" value="P-loop containing nucleotide triphosphate hydrolases"/>
    <property type="match status" value="1"/>
</dbReference>
<dbReference type="GO" id="GO:0005524">
    <property type="term" value="F:ATP binding"/>
    <property type="evidence" value="ECO:0007669"/>
    <property type="project" value="UniProtKB-UniRule"/>
</dbReference>
<evidence type="ECO:0000256" key="7">
    <source>
        <dbReference type="ARBA" id="ARBA00022840"/>
    </source>
</evidence>
<proteinExistence type="inferred from homology"/>
<dbReference type="Pfam" id="PF03796">
    <property type="entry name" value="DnaB_C"/>
    <property type="match status" value="1"/>
</dbReference>
<accession>A0A519BKM0</accession>
<dbReference type="GO" id="GO:0043139">
    <property type="term" value="F:5'-3' DNA helicase activity"/>
    <property type="evidence" value="ECO:0007669"/>
    <property type="project" value="UniProtKB-EC"/>
</dbReference>
<dbReference type="InterPro" id="IPR016136">
    <property type="entry name" value="DNA_helicase_N/primase_C"/>
</dbReference>
<dbReference type="GO" id="GO:0042802">
    <property type="term" value="F:identical protein binding"/>
    <property type="evidence" value="ECO:0007669"/>
    <property type="project" value="UniProtKB-ARBA"/>
</dbReference>
<organism evidence="14 15">
    <name type="scientific">Candidatus Acididesulfobacter diazotrophicus</name>
    <dbReference type="NCBI Taxonomy" id="2597226"/>
    <lineage>
        <taxon>Bacteria</taxon>
        <taxon>Deltaproteobacteria</taxon>
        <taxon>Candidatus Acidulodesulfobacterales</taxon>
        <taxon>Candidatus Acididesulfobacter</taxon>
    </lineage>
</organism>
<protein>
    <recommendedName>
        <fullName evidence="11 12">Replicative DNA helicase</fullName>
        <ecNumber evidence="11 12">5.6.2.3</ecNumber>
    </recommendedName>
</protein>
<keyword evidence="4 12" id="KW-0547">Nucleotide-binding</keyword>
<dbReference type="GO" id="GO:0016887">
    <property type="term" value="F:ATP hydrolysis activity"/>
    <property type="evidence" value="ECO:0007669"/>
    <property type="project" value="RHEA"/>
</dbReference>
<dbReference type="InterPro" id="IPR036185">
    <property type="entry name" value="DNA_heli_DnaB-like_N_sf"/>
</dbReference>
<dbReference type="FunFam" id="3.40.50.300:FF:000076">
    <property type="entry name" value="Replicative DNA helicase"/>
    <property type="match status" value="1"/>
</dbReference>
<evidence type="ECO:0000256" key="2">
    <source>
        <dbReference type="ARBA" id="ARBA00022515"/>
    </source>
</evidence>
<keyword evidence="9" id="KW-0413">Isomerase</keyword>
<dbReference type="CDD" id="cd00984">
    <property type="entry name" value="DnaB_C"/>
    <property type="match status" value="1"/>
</dbReference>
<evidence type="ECO:0000313" key="14">
    <source>
        <dbReference type="EMBL" id="RZD17822.1"/>
    </source>
</evidence>
<gene>
    <name evidence="14" type="primary">dnaB</name>
    <name evidence="14" type="ORF">EVG15_09165</name>
</gene>
<comment type="catalytic activity">
    <reaction evidence="10 12">
        <text>ATP + H2O = ADP + phosphate + H(+)</text>
        <dbReference type="Rhea" id="RHEA:13065"/>
        <dbReference type="ChEBI" id="CHEBI:15377"/>
        <dbReference type="ChEBI" id="CHEBI:15378"/>
        <dbReference type="ChEBI" id="CHEBI:30616"/>
        <dbReference type="ChEBI" id="CHEBI:43474"/>
        <dbReference type="ChEBI" id="CHEBI:456216"/>
        <dbReference type="EC" id="5.6.2.3"/>
    </reaction>
</comment>
<keyword evidence="2 12" id="KW-0639">Primosome</keyword>
<dbReference type="EMBL" id="SGBB01000021">
    <property type="protein sequence ID" value="RZD17822.1"/>
    <property type="molecule type" value="Genomic_DNA"/>
</dbReference>
<reference evidence="14 15" key="1">
    <citation type="journal article" date="2019" name="ISME J.">
        <title>Insights into ecological role of a new deltaproteobacterial order Candidatus Acidulodesulfobacterales by metagenomics and metatranscriptomics.</title>
        <authorList>
            <person name="Tan S."/>
            <person name="Liu J."/>
            <person name="Fang Y."/>
            <person name="Hedlund B.P."/>
            <person name="Lian Z.H."/>
            <person name="Huang L.Y."/>
            <person name="Li J.T."/>
            <person name="Huang L.N."/>
            <person name="Li W.J."/>
            <person name="Jiang H.C."/>
            <person name="Dong H.L."/>
            <person name="Shu W.S."/>
        </authorList>
    </citation>
    <scope>NUCLEOTIDE SEQUENCE [LARGE SCALE GENOMIC DNA]</scope>
    <source>
        <strain evidence="14">AP1</strain>
    </source>
</reference>
<keyword evidence="8 12" id="KW-0238">DNA-binding</keyword>
<dbReference type="SMART" id="SM00382">
    <property type="entry name" value="AAA"/>
    <property type="match status" value="1"/>
</dbReference>
<keyword evidence="6 12" id="KW-0347">Helicase</keyword>
<dbReference type="SUPFAM" id="SSF52540">
    <property type="entry name" value="P-loop containing nucleoside triphosphate hydrolases"/>
    <property type="match status" value="1"/>
</dbReference>
<comment type="function">
    <text evidence="12">The main replicative DNA helicase, it participates in initiation and elongation during chromosome replication. Travels ahead of the DNA replisome, separating dsDNA into templates for DNA synthesis. A processive ATP-dependent 5'-3' DNA helicase it has DNA-dependent ATPase activity.</text>
</comment>
<evidence type="ECO:0000256" key="3">
    <source>
        <dbReference type="ARBA" id="ARBA00022705"/>
    </source>
</evidence>
<dbReference type="EC" id="5.6.2.3" evidence="11 12"/>
<dbReference type="Pfam" id="PF00772">
    <property type="entry name" value="DnaB"/>
    <property type="match status" value="1"/>
</dbReference>
<dbReference type="Gene3D" id="1.10.860.10">
    <property type="entry name" value="DNAb Helicase, Chain A"/>
    <property type="match status" value="1"/>
</dbReference>
<evidence type="ECO:0000256" key="8">
    <source>
        <dbReference type="ARBA" id="ARBA00023125"/>
    </source>
</evidence>
<evidence type="ECO:0000256" key="11">
    <source>
        <dbReference type="NCBIfam" id="TIGR00665"/>
    </source>
</evidence>